<evidence type="ECO:0000259" key="2">
    <source>
        <dbReference type="PROSITE" id="PS50883"/>
    </source>
</evidence>
<dbReference type="PANTHER" id="PTHR33121">
    <property type="entry name" value="CYCLIC DI-GMP PHOSPHODIESTERASE PDEF"/>
    <property type="match status" value="1"/>
</dbReference>
<feature type="domain" description="HAMP" evidence="3">
    <location>
        <begin position="232"/>
        <end position="285"/>
    </location>
</feature>
<dbReference type="Proteomes" id="UP000605148">
    <property type="component" value="Unassembled WGS sequence"/>
</dbReference>
<dbReference type="InterPro" id="IPR035919">
    <property type="entry name" value="EAL_sf"/>
</dbReference>
<evidence type="ECO:0000256" key="1">
    <source>
        <dbReference type="SAM" id="Phobius"/>
    </source>
</evidence>
<dbReference type="SUPFAM" id="SSF141868">
    <property type="entry name" value="EAL domain-like"/>
    <property type="match status" value="1"/>
</dbReference>
<feature type="domain" description="EAL" evidence="2">
    <location>
        <begin position="459"/>
        <end position="714"/>
    </location>
</feature>
<dbReference type="NCBIfam" id="TIGR00254">
    <property type="entry name" value="GGDEF"/>
    <property type="match status" value="1"/>
</dbReference>
<protein>
    <recommendedName>
        <fullName evidence="7">Diguanylate cyclase/phosphodiesterase</fullName>
    </recommendedName>
</protein>
<dbReference type="PROSITE" id="PS50883">
    <property type="entry name" value="EAL"/>
    <property type="match status" value="1"/>
</dbReference>
<evidence type="ECO:0000313" key="5">
    <source>
        <dbReference type="EMBL" id="GGB59395.1"/>
    </source>
</evidence>
<dbReference type="InterPro" id="IPR029787">
    <property type="entry name" value="Nucleotide_cyclase"/>
</dbReference>
<proteinExistence type="predicted"/>
<sequence>MVHPIGIARSFIVKILLVLLASVTLSILLIAAISYFNIYEITEDNASIRVDRAARAATSLLTRTYPNTFAVERDPGGQPLRIDIMSEDPGAVLTYTDDFDGLLREIGLTNEGAANLFRWNGETQAFDRIVTTFRTPDGQIPPPMSIGKDHPAYANLSNSTAYVGEVPVMGRMRLAYLTPILTRDREVAGALAVDVGWADDLIVARGQIQKEVFGASLFILVLVAVCSGIIMHSATRPLREMAGFAEALADGKRLGPVPYLGRGDEVGDLARGLARVADLQAKLEHIAYTDPISGIGNRARFQADLEKAAANADTSPFMLVRIDFEGFSKINDAFGPAAGDSVLRKTGHRLKQCIPDGANAYRVFGDDFAVIFPLPSAIGEVEARGLVQPMLDTIAAPHILPEGEVHVLPNLGIARVPLDALDGDGAIRKAALALRNARKTIKSSIVFFSKELSIEANRQLSLESALRGSLAQGKLEVFYQPQVCLRRMKLKGFEALARWPDPNEGYISPADFIPIAEKTGLIIDLGTWVLDESCRQAKQWAQEGLPFDYVSVNVSPVQIWQPNFERIVEASLQRYHLPPSYLCLEITENVFIGHDEARMMEVLRKLRDLGVLLSLDDFGTGYSSLSYLNRLPFSQLKIDRAFVTGAHLDPGKEKLLRGMVNLGQTLGLKVITEGTEVIGEISLARQINCDGVQGFYYSRPVPACDIPDVIARINALPALVPARGNETVRSV</sequence>
<reference evidence="5" key="2">
    <citation type="submission" date="2020-09" db="EMBL/GenBank/DDBJ databases">
        <authorList>
            <person name="Sun Q."/>
            <person name="Zhou Y."/>
        </authorList>
    </citation>
    <scope>NUCLEOTIDE SEQUENCE</scope>
    <source>
        <strain evidence="5">CGMCC 1.12426</strain>
    </source>
</reference>
<dbReference type="CDD" id="cd01948">
    <property type="entry name" value="EAL"/>
    <property type="match status" value="1"/>
</dbReference>
<evidence type="ECO:0000259" key="4">
    <source>
        <dbReference type="PROSITE" id="PS50887"/>
    </source>
</evidence>
<dbReference type="CDD" id="cd01949">
    <property type="entry name" value="GGDEF"/>
    <property type="match status" value="1"/>
</dbReference>
<evidence type="ECO:0008006" key="7">
    <source>
        <dbReference type="Google" id="ProtNLM"/>
    </source>
</evidence>
<dbReference type="InterPro" id="IPR050706">
    <property type="entry name" value="Cyclic-di-GMP_PDE-like"/>
</dbReference>
<dbReference type="GO" id="GO:0016020">
    <property type="term" value="C:membrane"/>
    <property type="evidence" value="ECO:0007669"/>
    <property type="project" value="InterPro"/>
</dbReference>
<dbReference type="GO" id="GO:0007165">
    <property type="term" value="P:signal transduction"/>
    <property type="evidence" value="ECO:0007669"/>
    <property type="project" value="InterPro"/>
</dbReference>
<dbReference type="OrthoDB" id="9814202at2"/>
<dbReference type="InterPro" id="IPR001633">
    <property type="entry name" value="EAL_dom"/>
</dbReference>
<dbReference type="CDD" id="cd06225">
    <property type="entry name" value="HAMP"/>
    <property type="match status" value="1"/>
</dbReference>
<feature type="domain" description="GGDEF" evidence="4">
    <location>
        <begin position="315"/>
        <end position="450"/>
    </location>
</feature>
<keyword evidence="1" id="KW-1133">Transmembrane helix</keyword>
<dbReference type="Pfam" id="PF00990">
    <property type="entry name" value="GGDEF"/>
    <property type="match status" value="1"/>
</dbReference>
<dbReference type="GO" id="GO:0071111">
    <property type="term" value="F:cyclic-guanylate-specific phosphodiesterase activity"/>
    <property type="evidence" value="ECO:0007669"/>
    <property type="project" value="InterPro"/>
</dbReference>
<dbReference type="SUPFAM" id="SSF55073">
    <property type="entry name" value="Nucleotide cyclase"/>
    <property type="match status" value="1"/>
</dbReference>
<gene>
    <name evidence="5" type="ORF">GCM10011316_34290</name>
</gene>
<dbReference type="SMART" id="SM00267">
    <property type="entry name" value="GGDEF"/>
    <property type="match status" value="1"/>
</dbReference>
<organism evidence="5 6">
    <name type="scientific">Roseibium aquae</name>
    <dbReference type="NCBI Taxonomy" id="1323746"/>
    <lineage>
        <taxon>Bacteria</taxon>
        <taxon>Pseudomonadati</taxon>
        <taxon>Pseudomonadota</taxon>
        <taxon>Alphaproteobacteria</taxon>
        <taxon>Hyphomicrobiales</taxon>
        <taxon>Stappiaceae</taxon>
        <taxon>Roseibium</taxon>
    </lineage>
</organism>
<dbReference type="Pfam" id="PF17201">
    <property type="entry name" value="Cache_3-Cache_2"/>
    <property type="match status" value="1"/>
</dbReference>
<dbReference type="EMBL" id="BMFA01000012">
    <property type="protein sequence ID" value="GGB59395.1"/>
    <property type="molecule type" value="Genomic_DNA"/>
</dbReference>
<keyword evidence="1" id="KW-0472">Membrane</keyword>
<feature type="transmembrane region" description="Helical" evidence="1">
    <location>
        <begin position="12"/>
        <end position="36"/>
    </location>
</feature>
<dbReference type="InterPro" id="IPR033462">
    <property type="entry name" value="Cache_3-Cache_2"/>
</dbReference>
<keyword evidence="1" id="KW-0812">Transmembrane</keyword>
<dbReference type="Gene3D" id="3.30.70.270">
    <property type="match status" value="1"/>
</dbReference>
<feature type="transmembrane region" description="Helical" evidence="1">
    <location>
        <begin position="212"/>
        <end position="231"/>
    </location>
</feature>
<dbReference type="PROSITE" id="PS50887">
    <property type="entry name" value="GGDEF"/>
    <property type="match status" value="1"/>
</dbReference>
<comment type="caution">
    <text evidence="5">The sequence shown here is derived from an EMBL/GenBank/DDBJ whole genome shotgun (WGS) entry which is preliminary data.</text>
</comment>
<dbReference type="PROSITE" id="PS50885">
    <property type="entry name" value="HAMP"/>
    <property type="match status" value="1"/>
</dbReference>
<dbReference type="InterPro" id="IPR000160">
    <property type="entry name" value="GGDEF_dom"/>
</dbReference>
<reference evidence="5" key="1">
    <citation type="journal article" date="2014" name="Int. J. Syst. Evol. Microbiol.">
        <title>Complete genome sequence of Corynebacterium casei LMG S-19264T (=DSM 44701T), isolated from a smear-ripened cheese.</title>
        <authorList>
            <consortium name="US DOE Joint Genome Institute (JGI-PGF)"/>
            <person name="Walter F."/>
            <person name="Albersmeier A."/>
            <person name="Kalinowski J."/>
            <person name="Ruckert C."/>
        </authorList>
    </citation>
    <scope>NUCLEOTIDE SEQUENCE</scope>
    <source>
        <strain evidence="5">CGMCC 1.12426</strain>
    </source>
</reference>
<evidence type="ECO:0000313" key="6">
    <source>
        <dbReference type="Proteomes" id="UP000605148"/>
    </source>
</evidence>
<dbReference type="SUPFAM" id="SSF158472">
    <property type="entry name" value="HAMP domain-like"/>
    <property type="match status" value="1"/>
</dbReference>
<dbReference type="PANTHER" id="PTHR33121:SF79">
    <property type="entry name" value="CYCLIC DI-GMP PHOSPHODIESTERASE PDED-RELATED"/>
    <property type="match status" value="1"/>
</dbReference>
<dbReference type="Gene3D" id="3.20.20.450">
    <property type="entry name" value="EAL domain"/>
    <property type="match status" value="1"/>
</dbReference>
<dbReference type="InterPro" id="IPR043128">
    <property type="entry name" value="Rev_trsase/Diguanyl_cyclase"/>
</dbReference>
<dbReference type="Gene3D" id="6.10.340.10">
    <property type="match status" value="1"/>
</dbReference>
<dbReference type="SMART" id="SM00052">
    <property type="entry name" value="EAL"/>
    <property type="match status" value="1"/>
</dbReference>
<dbReference type="Pfam" id="PF00563">
    <property type="entry name" value="EAL"/>
    <property type="match status" value="1"/>
</dbReference>
<dbReference type="InterPro" id="IPR003660">
    <property type="entry name" value="HAMP_dom"/>
</dbReference>
<keyword evidence="6" id="KW-1185">Reference proteome</keyword>
<name>A0A916TPV6_9HYPH</name>
<dbReference type="RefSeq" id="WP_150496916.1">
    <property type="nucleotide sequence ID" value="NZ_BMFA01000012.1"/>
</dbReference>
<accession>A0A916TPV6</accession>
<dbReference type="AlphaFoldDB" id="A0A916TPV6"/>
<evidence type="ECO:0000259" key="3">
    <source>
        <dbReference type="PROSITE" id="PS50885"/>
    </source>
</evidence>